<dbReference type="Proteomes" id="UP000245992">
    <property type="component" value="Unassembled WGS sequence"/>
</dbReference>
<evidence type="ECO:0000313" key="3">
    <source>
        <dbReference type="Proteomes" id="UP000245992"/>
    </source>
</evidence>
<name>A0A2T7T8D0_9ACTN</name>
<evidence type="ECO:0000313" key="2">
    <source>
        <dbReference type="EMBL" id="PVE11409.1"/>
    </source>
</evidence>
<dbReference type="EMBL" id="AZSP01000138">
    <property type="protein sequence ID" value="PVE11409.1"/>
    <property type="molecule type" value="Genomic_DNA"/>
</dbReference>
<organism evidence="2 3">
    <name type="scientific">Streptomyces scopuliridis RB72</name>
    <dbReference type="NCBI Taxonomy" id="1440053"/>
    <lineage>
        <taxon>Bacteria</taxon>
        <taxon>Bacillati</taxon>
        <taxon>Actinomycetota</taxon>
        <taxon>Actinomycetes</taxon>
        <taxon>Kitasatosporales</taxon>
        <taxon>Streptomycetaceae</taxon>
        <taxon>Streptomyces</taxon>
    </lineage>
</organism>
<protein>
    <submittedName>
        <fullName evidence="2">Uncharacterized protein</fullName>
    </submittedName>
</protein>
<keyword evidence="3" id="KW-1185">Reference proteome</keyword>
<reference evidence="2 3" key="1">
    <citation type="submission" date="2013-12" db="EMBL/GenBank/DDBJ databases">
        <title>Annotated genome of Streptomyces scopuliridis.</title>
        <authorList>
            <person name="Olson J.B."/>
        </authorList>
    </citation>
    <scope>NUCLEOTIDE SEQUENCE [LARGE SCALE GENOMIC DNA]</scope>
    <source>
        <strain evidence="2 3">RB72</strain>
    </source>
</reference>
<evidence type="ECO:0000256" key="1">
    <source>
        <dbReference type="SAM" id="MobiDB-lite"/>
    </source>
</evidence>
<proteinExistence type="predicted"/>
<gene>
    <name evidence="2" type="ORF">Y717_04120</name>
</gene>
<accession>A0A2T7T8D0</accession>
<sequence length="91" mass="10349">MSDSQSLIQSRHWALSQRRLRAHHLALGVPAYEQRVQGRVVQLLARSRQSYPAVAVECAQQRAHQRIGRRPAQVPPSRDGLDEGLFVRVED</sequence>
<feature type="region of interest" description="Disordered" evidence="1">
    <location>
        <begin position="65"/>
        <end position="91"/>
    </location>
</feature>
<dbReference type="AlphaFoldDB" id="A0A2T7T8D0"/>
<comment type="caution">
    <text evidence="2">The sequence shown here is derived from an EMBL/GenBank/DDBJ whole genome shotgun (WGS) entry which is preliminary data.</text>
</comment>